<feature type="compositionally biased region" description="Basic and acidic residues" evidence="1">
    <location>
        <begin position="263"/>
        <end position="272"/>
    </location>
</feature>
<sequence>MKHHKRMFVHGSEVPIKSVRDRSNNSSPSSVDIDNRYSKNEQLQQKRRTIKSKNHSILDDSVSELSDARKNSIDEEIASSFRSSRNSKYLPVKYPDDITRQMERNRKVKRSNSHYVTSSSTKHDIPQERRRSDDLMASTMSLPYHHEVKKEKKLSPMEKVKQFFNPKTKRKKAAELENEKESVMSSRYKGNPGMSQKNTKLKRTASSSDSENVYRRPDSKSTRHLNGRAGYSSYGESEEENIRRNGKYLGRDEVDDSSANESGIRHWKNDIF</sequence>
<feature type="compositionally biased region" description="Basic residues" evidence="1">
    <location>
        <begin position="45"/>
        <end position="54"/>
    </location>
</feature>
<feature type="region of interest" description="Disordered" evidence="1">
    <location>
        <begin position="106"/>
        <end position="131"/>
    </location>
</feature>
<feature type="compositionally biased region" description="Polar residues" evidence="1">
    <location>
        <begin position="193"/>
        <end position="211"/>
    </location>
</feature>
<gene>
    <name evidence="3" type="primary">LOC103505042</name>
</gene>
<evidence type="ECO:0000256" key="1">
    <source>
        <dbReference type="SAM" id="MobiDB-lite"/>
    </source>
</evidence>
<keyword evidence="2" id="KW-1185">Reference proteome</keyword>
<feature type="region of interest" description="Disordered" evidence="1">
    <location>
        <begin position="163"/>
        <end position="272"/>
    </location>
</feature>
<organism evidence="2 3">
    <name type="scientific">Diaphorina citri</name>
    <name type="common">Asian citrus psyllid</name>
    <dbReference type="NCBI Taxonomy" id="121845"/>
    <lineage>
        <taxon>Eukaryota</taxon>
        <taxon>Metazoa</taxon>
        <taxon>Ecdysozoa</taxon>
        <taxon>Arthropoda</taxon>
        <taxon>Hexapoda</taxon>
        <taxon>Insecta</taxon>
        <taxon>Pterygota</taxon>
        <taxon>Neoptera</taxon>
        <taxon>Paraneoptera</taxon>
        <taxon>Hemiptera</taxon>
        <taxon>Sternorrhyncha</taxon>
        <taxon>Psylloidea</taxon>
        <taxon>Psyllidae</taxon>
        <taxon>Diaphorininae</taxon>
        <taxon>Diaphorina</taxon>
    </lineage>
</organism>
<dbReference type="KEGG" id="dci:103505042"/>
<feature type="non-terminal residue" evidence="3">
    <location>
        <position position="272"/>
    </location>
</feature>
<dbReference type="AlphaFoldDB" id="A0A1S3CTU9"/>
<dbReference type="Proteomes" id="UP000079169">
    <property type="component" value="Unplaced"/>
</dbReference>
<evidence type="ECO:0000313" key="3">
    <source>
        <dbReference type="RefSeq" id="XP_008467572.1"/>
    </source>
</evidence>
<proteinExistence type="predicted"/>
<reference evidence="3" key="1">
    <citation type="submission" date="2025-08" db="UniProtKB">
        <authorList>
            <consortium name="RefSeq"/>
        </authorList>
    </citation>
    <scope>IDENTIFICATION</scope>
</reference>
<dbReference type="RefSeq" id="XP_008467572.1">
    <property type="nucleotide sequence ID" value="XM_008469350.2"/>
</dbReference>
<accession>A0A1S3CTU9</accession>
<feature type="compositionally biased region" description="Basic and acidic residues" evidence="1">
    <location>
        <begin position="212"/>
        <end position="221"/>
    </location>
</feature>
<dbReference type="GeneID" id="103505042"/>
<feature type="region of interest" description="Disordered" evidence="1">
    <location>
        <begin position="1"/>
        <end position="54"/>
    </location>
</feature>
<protein>
    <submittedName>
        <fullName evidence="3">Uncharacterized protein LOC103505042</fullName>
    </submittedName>
</protein>
<name>A0A1S3CTU9_DIACI</name>
<feature type="compositionally biased region" description="Basic and acidic residues" evidence="1">
    <location>
        <begin position="173"/>
        <end position="182"/>
    </location>
</feature>
<evidence type="ECO:0000313" key="2">
    <source>
        <dbReference type="Proteomes" id="UP000079169"/>
    </source>
</evidence>
<dbReference type="PaxDb" id="121845-A0A1S3CTU9"/>
<feature type="compositionally biased region" description="Basic and acidic residues" evidence="1">
    <location>
        <begin position="121"/>
        <end position="131"/>
    </location>
</feature>